<evidence type="ECO:0000313" key="2">
    <source>
        <dbReference type="EMBL" id="PRQ72895.1"/>
    </source>
</evidence>
<dbReference type="EMBL" id="LCTV02000009">
    <property type="protein sequence ID" value="PRQ72895.1"/>
    <property type="molecule type" value="Genomic_DNA"/>
</dbReference>
<accession>A0A2T0A4G1</accession>
<organism evidence="2 3">
    <name type="scientific">Rhodotorula toruloides</name>
    <name type="common">Yeast</name>
    <name type="synonym">Rhodosporidium toruloides</name>
    <dbReference type="NCBI Taxonomy" id="5286"/>
    <lineage>
        <taxon>Eukaryota</taxon>
        <taxon>Fungi</taxon>
        <taxon>Dikarya</taxon>
        <taxon>Basidiomycota</taxon>
        <taxon>Pucciniomycotina</taxon>
        <taxon>Microbotryomycetes</taxon>
        <taxon>Sporidiobolales</taxon>
        <taxon>Sporidiobolaceae</taxon>
        <taxon>Rhodotorula</taxon>
    </lineage>
</organism>
<sequence length="76" mass="8856">MFFLISQRHMSARQPSLRDVNETNASWKSSRTILEARRMYSSSLLHHPQISPEHVRPLRSRVQATTSPAEARERRA</sequence>
<dbReference type="Proteomes" id="UP000239560">
    <property type="component" value="Unassembled WGS sequence"/>
</dbReference>
<feature type="region of interest" description="Disordered" evidence="1">
    <location>
        <begin position="46"/>
        <end position="76"/>
    </location>
</feature>
<dbReference type="AlphaFoldDB" id="A0A2T0A4G1"/>
<reference evidence="2 3" key="1">
    <citation type="journal article" date="2018" name="Elife">
        <title>Functional genomics of lipid metabolism in the oleaginous yeast Rhodosporidium toruloides.</title>
        <authorList>
            <person name="Coradetti S.T."/>
            <person name="Pinel D."/>
            <person name="Geiselman G."/>
            <person name="Ito M."/>
            <person name="Mondo S."/>
            <person name="Reilly M.C."/>
            <person name="Cheng Y.F."/>
            <person name="Bauer S."/>
            <person name="Grigoriev I."/>
            <person name="Gladden J.M."/>
            <person name="Simmons B.A."/>
            <person name="Brem R."/>
            <person name="Arkin A.P."/>
            <person name="Skerker J.M."/>
        </authorList>
    </citation>
    <scope>NUCLEOTIDE SEQUENCE [LARGE SCALE GENOMIC DNA]</scope>
    <source>
        <strain evidence="2 3">NBRC 0880</strain>
    </source>
</reference>
<evidence type="ECO:0000313" key="3">
    <source>
        <dbReference type="Proteomes" id="UP000239560"/>
    </source>
</evidence>
<comment type="caution">
    <text evidence="2">The sequence shown here is derived from an EMBL/GenBank/DDBJ whole genome shotgun (WGS) entry which is preliminary data.</text>
</comment>
<protein>
    <submittedName>
        <fullName evidence="2">Uncharacterized protein</fullName>
    </submittedName>
</protein>
<name>A0A2T0A4G1_RHOTO</name>
<evidence type="ECO:0000256" key="1">
    <source>
        <dbReference type="SAM" id="MobiDB-lite"/>
    </source>
</evidence>
<gene>
    <name evidence="2" type="ORF">AAT19DRAFT_16819</name>
</gene>
<proteinExistence type="predicted"/>